<comment type="caution">
    <text evidence="1">The sequence shown here is derived from an EMBL/GenBank/DDBJ whole genome shotgun (WGS) entry which is preliminary data.</text>
</comment>
<dbReference type="InterPro" id="IPR021250">
    <property type="entry name" value="DUF2789"/>
</dbReference>
<dbReference type="OrthoDB" id="5828847at2"/>
<accession>A0A266NAV6</accession>
<evidence type="ECO:0000313" key="1">
    <source>
        <dbReference type="EMBL" id="OZY59540.1"/>
    </source>
</evidence>
<reference evidence="1 2" key="1">
    <citation type="submission" date="2017-08" db="EMBL/GenBank/DDBJ databases">
        <title>Genomic and metabolic characterisation of spoilage-associated Pseudomonas species.</title>
        <authorList>
            <person name="Stanborough T."/>
            <person name="Fegan N."/>
            <person name="Powell S.M."/>
            <person name="Singh T."/>
            <person name="Tamplin M.L."/>
            <person name="Chandry P.S."/>
        </authorList>
    </citation>
    <scope>NUCLEOTIDE SEQUENCE [LARGE SCALE GENOMIC DNA]</scope>
    <source>
        <strain evidence="1 2">L1802</strain>
    </source>
</reference>
<proteinExistence type="predicted"/>
<protein>
    <recommendedName>
        <fullName evidence="3">DUF2789 domain-containing protein</fullName>
    </recommendedName>
</protein>
<organism evidence="1 2">
    <name type="scientific">Pseudomonas lundensis</name>
    <dbReference type="NCBI Taxonomy" id="86185"/>
    <lineage>
        <taxon>Bacteria</taxon>
        <taxon>Pseudomonadati</taxon>
        <taxon>Pseudomonadota</taxon>
        <taxon>Gammaproteobacteria</taxon>
        <taxon>Pseudomonadales</taxon>
        <taxon>Pseudomonadaceae</taxon>
        <taxon>Pseudomonas</taxon>
    </lineage>
</organism>
<gene>
    <name evidence="1" type="ORF">CJF39_10530</name>
</gene>
<evidence type="ECO:0000313" key="2">
    <source>
        <dbReference type="Proteomes" id="UP000215788"/>
    </source>
</evidence>
<dbReference type="AlphaFoldDB" id="A0A266NAV6"/>
<dbReference type="Gene3D" id="1.10.10.1130">
    <property type="entry name" value="Uncharacterised protein PF10982, DUF2789"/>
    <property type="match status" value="1"/>
</dbReference>
<dbReference type="InterPro" id="IPR038086">
    <property type="entry name" value="DUF2789_sf"/>
</dbReference>
<dbReference type="Proteomes" id="UP000215788">
    <property type="component" value="Unassembled WGS sequence"/>
</dbReference>
<evidence type="ECO:0008006" key="3">
    <source>
        <dbReference type="Google" id="ProtNLM"/>
    </source>
</evidence>
<name>A0A266NAV6_9PSED</name>
<dbReference type="Pfam" id="PF10982">
    <property type="entry name" value="DUF2789"/>
    <property type="match status" value="1"/>
</dbReference>
<sequence>MDETPITLENLFNQLGLDADRASIEQFVADHFLAEDVKLVEAPFWSTAQASFLKEKLDEDGPWALAVDELNVRLHESVHA</sequence>
<dbReference type="EMBL" id="NQKI01000013">
    <property type="protein sequence ID" value="OZY59540.1"/>
    <property type="molecule type" value="Genomic_DNA"/>
</dbReference>
<dbReference type="RefSeq" id="WP_094993368.1">
    <property type="nucleotide sequence ID" value="NZ_NQKI01000013.1"/>
</dbReference>